<dbReference type="InterPro" id="IPR014001">
    <property type="entry name" value="Helicase_ATP-bd"/>
</dbReference>
<evidence type="ECO:0000313" key="7">
    <source>
        <dbReference type="EMBL" id="HBU96500.1"/>
    </source>
</evidence>
<dbReference type="Gene3D" id="3.40.50.300">
    <property type="entry name" value="P-loop containing nucleotide triphosphate hydrolases"/>
    <property type="match status" value="1"/>
</dbReference>
<dbReference type="Pfam" id="PF00270">
    <property type="entry name" value="DEAD"/>
    <property type="match status" value="1"/>
</dbReference>
<evidence type="ECO:0000259" key="6">
    <source>
        <dbReference type="PROSITE" id="PS51192"/>
    </source>
</evidence>
<dbReference type="InterPro" id="IPR011545">
    <property type="entry name" value="DEAD/DEAH_box_helicase_dom"/>
</dbReference>
<keyword evidence="1" id="KW-0227">DNA damage</keyword>
<dbReference type="SUPFAM" id="SSF50249">
    <property type="entry name" value="Nucleic acid-binding proteins"/>
    <property type="match status" value="1"/>
</dbReference>
<dbReference type="InterPro" id="IPR027417">
    <property type="entry name" value="P-loop_NTPase"/>
</dbReference>
<dbReference type="GO" id="GO:0005524">
    <property type="term" value="F:ATP binding"/>
    <property type="evidence" value="ECO:0007669"/>
    <property type="project" value="InterPro"/>
</dbReference>
<evidence type="ECO:0000313" key="8">
    <source>
        <dbReference type="Proteomes" id="UP000264753"/>
    </source>
</evidence>
<gene>
    <name evidence="7" type="ORF">DEF21_01170</name>
</gene>
<keyword evidence="3 7" id="KW-0547">Nucleotide-binding</keyword>
<dbReference type="CDD" id="cd04488">
    <property type="entry name" value="RecG_wedge_OBF"/>
    <property type="match status" value="1"/>
</dbReference>
<dbReference type="Pfam" id="PF17191">
    <property type="entry name" value="RecG_wedge"/>
    <property type="match status" value="1"/>
</dbReference>
<evidence type="ECO:0000256" key="2">
    <source>
        <dbReference type="ARBA" id="ARBA00022801"/>
    </source>
</evidence>
<dbReference type="GO" id="GO:0016787">
    <property type="term" value="F:hydrolase activity"/>
    <property type="evidence" value="ECO:0007669"/>
    <property type="project" value="UniProtKB-KW"/>
</dbReference>
<feature type="non-terminal residue" evidence="7">
    <location>
        <position position="505"/>
    </location>
</feature>
<dbReference type="CDD" id="cd17992">
    <property type="entry name" value="DEXHc_RecG"/>
    <property type="match status" value="1"/>
</dbReference>
<dbReference type="Gene3D" id="2.40.50.140">
    <property type="entry name" value="Nucleic acid-binding proteins"/>
    <property type="match status" value="1"/>
</dbReference>
<reference evidence="7 8" key="1">
    <citation type="journal article" date="2018" name="Nat. Biotechnol.">
        <title>A standardized bacterial taxonomy based on genome phylogeny substantially revises the tree of life.</title>
        <authorList>
            <person name="Parks D.H."/>
            <person name="Chuvochina M."/>
            <person name="Waite D.W."/>
            <person name="Rinke C."/>
            <person name="Skarshewski A."/>
            <person name="Chaumeil P.A."/>
            <person name="Hugenholtz P."/>
        </authorList>
    </citation>
    <scope>NUCLEOTIDE SEQUENCE [LARGE SCALE GENOMIC DNA]</scope>
    <source>
        <strain evidence="7">UBA8707</strain>
    </source>
</reference>
<keyword evidence="3 7" id="KW-0347">Helicase</keyword>
<evidence type="ECO:0000256" key="5">
    <source>
        <dbReference type="ARBA" id="ARBA00023204"/>
    </source>
</evidence>
<comment type="caution">
    <text evidence="7">The sequence shown here is derived from an EMBL/GenBank/DDBJ whole genome shotgun (WGS) entry which is preliminary data.</text>
</comment>
<dbReference type="InterPro" id="IPR033454">
    <property type="entry name" value="RecG_wedge"/>
</dbReference>
<protein>
    <submittedName>
        <fullName evidence="7">ATP-dependent DNA helicase RecG</fullName>
    </submittedName>
</protein>
<dbReference type="AlphaFoldDB" id="A0A358HMW1"/>
<keyword evidence="5" id="KW-0234">DNA repair</keyword>
<evidence type="ECO:0000256" key="1">
    <source>
        <dbReference type="ARBA" id="ARBA00022763"/>
    </source>
</evidence>
<sequence length="505" mass="55775">MRPEILFPLFAEIETLPGIGPRLKPLVVRLIGGEHVADLLWHLPSGIIDRRFSPPLDETIDGSVVTMDVWVERHEPSPNRRRPYRVICKTLSGTLVLSFFNARAKYLNDVLPVGEKRIVSGKVDHYRNEYQITHPDRIGTEAERAEIQTVEPVYPMSAGVTGKTLTKAMRAALQLVPELPEWHDPALVARHKWPDLASALRTIHNPEDAADLSPDHPARQRLAYDELLANQLALSLIRAKMRKLGGRVTNGAGDLRQKLAANLPFAMTGAQQRALADIYDDMASEGRMLRLLQGDVGSGKTVVALMAMLNAVECGRQAAIMAPTEILARQHFETIGPLLEQIGIKCAILTGRDKGKARKATLEGFANGDVQIAVGTHALFQDDVVFSDLAFAVVDEQHRFGVHQRLMLAGKGQAVDVLVMTATPIPRTLTLTAFGDMEVSRLDEKPPGRKPVDTRVLPIDKVDDVISGIGRAMRTGTKIYWVCPLVEDSEILDLQAAEERYRILV</sequence>
<dbReference type="PANTHER" id="PTHR47964:SF1">
    <property type="entry name" value="ATP-DEPENDENT DNA HELICASE HOMOLOG RECG, CHLOROPLASTIC"/>
    <property type="match status" value="1"/>
</dbReference>
<proteinExistence type="predicted"/>
<dbReference type="RefSeq" id="WP_276650813.1">
    <property type="nucleotide sequence ID" value="NZ_DOOG01000012.1"/>
</dbReference>
<dbReference type="EMBL" id="DOOG01000012">
    <property type="protein sequence ID" value="HBU96500.1"/>
    <property type="molecule type" value="Genomic_DNA"/>
</dbReference>
<evidence type="ECO:0000256" key="4">
    <source>
        <dbReference type="ARBA" id="ARBA00023125"/>
    </source>
</evidence>
<dbReference type="GO" id="GO:0006281">
    <property type="term" value="P:DNA repair"/>
    <property type="evidence" value="ECO:0007669"/>
    <property type="project" value="UniProtKB-KW"/>
</dbReference>
<keyword evidence="3 7" id="KW-0067">ATP-binding</keyword>
<evidence type="ECO:0000256" key="3">
    <source>
        <dbReference type="ARBA" id="ARBA00022806"/>
    </source>
</evidence>
<accession>A0A358HMW1</accession>
<organism evidence="7 8">
    <name type="scientific">Thalassospira lucentensis</name>
    <dbReference type="NCBI Taxonomy" id="168935"/>
    <lineage>
        <taxon>Bacteria</taxon>
        <taxon>Pseudomonadati</taxon>
        <taxon>Pseudomonadota</taxon>
        <taxon>Alphaproteobacteria</taxon>
        <taxon>Rhodospirillales</taxon>
        <taxon>Thalassospiraceae</taxon>
        <taxon>Thalassospira</taxon>
    </lineage>
</organism>
<dbReference type="GO" id="GO:0003677">
    <property type="term" value="F:DNA binding"/>
    <property type="evidence" value="ECO:0007669"/>
    <property type="project" value="UniProtKB-KW"/>
</dbReference>
<keyword evidence="4" id="KW-0238">DNA-binding</keyword>
<dbReference type="GO" id="GO:0003678">
    <property type="term" value="F:DNA helicase activity"/>
    <property type="evidence" value="ECO:0007669"/>
    <property type="project" value="TreeGrafter"/>
</dbReference>
<keyword evidence="2" id="KW-0378">Hydrolase</keyword>
<dbReference type="Proteomes" id="UP000264753">
    <property type="component" value="Unassembled WGS sequence"/>
</dbReference>
<dbReference type="PANTHER" id="PTHR47964">
    <property type="entry name" value="ATP-DEPENDENT DNA HELICASE HOMOLOG RECG, CHLOROPLASTIC"/>
    <property type="match status" value="1"/>
</dbReference>
<dbReference type="InterPro" id="IPR047112">
    <property type="entry name" value="RecG/Mfd"/>
</dbReference>
<name>A0A358HMW1_9PROT</name>
<dbReference type="PROSITE" id="PS51192">
    <property type="entry name" value="HELICASE_ATP_BIND_1"/>
    <property type="match status" value="1"/>
</dbReference>
<dbReference type="SMART" id="SM00487">
    <property type="entry name" value="DEXDc"/>
    <property type="match status" value="1"/>
</dbReference>
<dbReference type="InterPro" id="IPR012340">
    <property type="entry name" value="NA-bd_OB-fold"/>
</dbReference>
<dbReference type="SUPFAM" id="SSF52540">
    <property type="entry name" value="P-loop containing nucleoside triphosphate hydrolases"/>
    <property type="match status" value="1"/>
</dbReference>
<feature type="domain" description="Helicase ATP-binding" evidence="6">
    <location>
        <begin position="281"/>
        <end position="442"/>
    </location>
</feature>